<keyword evidence="2" id="KW-1185">Reference proteome</keyword>
<evidence type="ECO:0000313" key="1">
    <source>
        <dbReference type="EMBL" id="TXC62135.1"/>
    </source>
</evidence>
<dbReference type="EMBL" id="VOPW01000002">
    <property type="protein sequence ID" value="TXC62135.1"/>
    <property type="molecule type" value="Genomic_DNA"/>
</dbReference>
<comment type="caution">
    <text evidence="1">The sequence shown here is derived from an EMBL/GenBank/DDBJ whole genome shotgun (WGS) entry which is preliminary data.</text>
</comment>
<sequence>MLARRLLESDFLPRRFVSTRLSAAMVGAFQGVRRRSAFRAETLYSQWRQFVVLASALPARRRRKLRSCRSSAAPRPTARRARAFFVAHKVDGRNAP</sequence>
<name>A0A5C6TQA3_9BURK</name>
<gene>
    <name evidence="1" type="ORF">FSC37_22520</name>
</gene>
<proteinExistence type="predicted"/>
<dbReference type="AlphaFoldDB" id="A0A5C6TQA3"/>
<protein>
    <submittedName>
        <fullName evidence="1">Uncharacterized protein</fullName>
    </submittedName>
</protein>
<evidence type="ECO:0000313" key="2">
    <source>
        <dbReference type="Proteomes" id="UP000321832"/>
    </source>
</evidence>
<dbReference type="Proteomes" id="UP000321832">
    <property type="component" value="Unassembled WGS sequence"/>
</dbReference>
<organism evidence="1 2">
    <name type="scientific">Piscinibacter aquaticus</name>
    <dbReference type="NCBI Taxonomy" id="392597"/>
    <lineage>
        <taxon>Bacteria</taxon>
        <taxon>Pseudomonadati</taxon>
        <taxon>Pseudomonadota</taxon>
        <taxon>Betaproteobacteria</taxon>
        <taxon>Burkholderiales</taxon>
        <taxon>Sphaerotilaceae</taxon>
        <taxon>Piscinibacter</taxon>
    </lineage>
</organism>
<accession>A0A5C6TQA3</accession>
<reference evidence="1 2" key="1">
    <citation type="submission" date="2019-08" db="EMBL/GenBank/DDBJ databases">
        <authorList>
            <person name="Khan S.A."/>
            <person name="Jeon C.O."/>
            <person name="Jeong S.E."/>
        </authorList>
    </citation>
    <scope>NUCLEOTIDE SEQUENCE [LARGE SCALE GENOMIC DNA]</scope>
    <source>
        <strain evidence="2">IMCC1728</strain>
    </source>
</reference>